<protein>
    <submittedName>
        <fullName evidence="2">Class I SAM-dependent methyltransferase</fullName>
    </submittedName>
</protein>
<dbReference type="CDD" id="cd02440">
    <property type="entry name" value="AdoMet_MTases"/>
    <property type="match status" value="1"/>
</dbReference>
<dbReference type="Gene3D" id="3.40.50.150">
    <property type="entry name" value="Vaccinia Virus protein VP39"/>
    <property type="match status" value="1"/>
</dbReference>
<evidence type="ECO:0000259" key="1">
    <source>
        <dbReference type="Pfam" id="PF13649"/>
    </source>
</evidence>
<dbReference type="PANTHER" id="PTHR43591">
    <property type="entry name" value="METHYLTRANSFERASE"/>
    <property type="match status" value="1"/>
</dbReference>
<dbReference type="GO" id="GO:0032259">
    <property type="term" value="P:methylation"/>
    <property type="evidence" value="ECO:0007669"/>
    <property type="project" value="UniProtKB-KW"/>
</dbReference>
<dbReference type="OrthoDB" id="9787662at2"/>
<evidence type="ECO:0000313" key="3">
    <source>
        <dbReference type="Proteomes" id="UP000290365"/>
    </source>
</evidence>
<sequence length="291" mass="32346">MLEECRMSTPAEQSGTDYVIDAENVAEMARLTRQARFMTQALGLLPTPLDLTTCQKVLDIGCGPGEWIRELAERYRGLSITGIDTSKAMIGYARYLAQEQNLGQVNFQLMDARSKLAFADNSFDLVHARFVSGFLDRQSWPLLLAESLRVLGPNGILCVTEPVGMGFTTSPAFSRYQSLLAEAWARSGRTFFAGDQWGITPLLFRLVEQAGFGRVQSAAHVLNYSHGGPAHQDIIDDWRTALVLLQPFICKTGVASQEELDLLYARAMEEMQAPDFCAVLFFQTVWGYKPA</sequence>
<dbReference type="EMBL" id="CP035758">
    <property type="protein sequence ID" value="QBD79526.1"/>
    <property type="molecule type" value="Genomic_DNA"/>
</dbReference>
<dbReference type="GO" id="GO:0008168">
    <property type="term" value="F:methyltransferase activity"/>
    <property type="evidence" value="ECO:0007669"/>
    <property type="project" value="UniProtKB-KW"/>
</dbReference>
<gene>
    <name evidence="2" type="ORF">EPA93_27515</name>
</gene>
<keyword evidence="2" id="KW-0489">Methyltransferase</keyword>
<dbReference type="AlphaFoldDB" id="A0A4P6JWX5"/>
<dbReference type="SUPFAM" id="SSF53335">
    <property type="entry name" value="S-adenosyl-L-methionine-dependent methyltransferases"/>
    <property type="match status" value="1"/>
</dbReference>
<evidence type="ECO:0000313" key="2">
    <source>
        <dbReference type="EMBL" id="QBD79526.1"/>
    </source>
</evidence>
<dbReference type="KEGG" id="kbs:EPA93_27515"/>
<dbReference type="InterPro" id="IPR041698">
    <property type="entry name" value="Methyltransf_25"/>
</dbReference>
<keyword evidence="2" id="KW-0808">Transferase</keyword>
<organism evidence="2 3">
    <name type="scientific">Ktedonosporobacter rubrisoli</name>
    <dbReference type="NCBI Taxonomy" id="2509675"/>
    <lineage>
        <taxon>Bacteria</taxon>
        <taxon>Bacillati</taxon>
        <taxon>Chloroflexota</taxon>
        <taxon>Ktedonobacteria</taxon>
        <taxon>Ktedonobacterales</taxon>
        <taxon>Ktedonosporobacteraceae</taxon>
        <taxon>Ktedonosporobacter</taxon>
    </lineage>
</organism>
<accession>A0A4P6JWX5</accession>
<dbReference type="Pfam" id="PF13649">
    <property type="entry name" value="Methyltransf_25"/>
    <property type="match status" value="1"/>
</dbReference>
<name>A0A4P6JWX5_KTERU</name>
<proteinExistence type="predicted"/>
<dbReference type="InterPro" id="IPR029063">
    <property type="entry name" value="SAM-dependent_MTases_sf"/>
</dbReference>
<feature type="domain" description="Methyltransferase" evidence="1">
    <location>
        <begin position="57"/>
        <end position="155"/>
    </location>
</feature>
<keyword evidence="3" id="KW-1185">Reference proteome</keyword>
<dbReference type="Proteomes" id="UP000290365">
    <property type="component" value="Chromosome"/>
</dbReference>
<reference evidence="2 3" key="1">
    <citation type="submission" date="2019-01" db="EMBL/GenBank/DDBJ databases">
        <title>Ktedonosporobacter rubrisoli SCAWS-G2.</title>
        <authorList>
            <person name="Huang Y."/>
            <person name="Yan B."/>
        </authorList>
    </citation>
    <scope>NUCLEOTIDE SEQUENCE [LARGE SCALE GENOMIC DNA]</scope>
    <source>
        <strain evidence="2 3">SCAWS-G2</strain>
    </source>
</reference>